<dbReference type="AlphaFoldDB" id="A0A0N4YH86"/>
<feature type="compositionally biased region" description="Basic and acidic residues" evidence="1">
    <location>
        <begin position="86"/>
        <end position="97"/>
    </location>
</feature>
<feature type="compositionally biased region" description="Pro residues" evidence="1">
    <location>
        <begin position="46"/>
        <end position="73"/>
    </location>
</feature>
<feature type="compositionally biased region" description="Polar residues" evidence="1">
    <location>
        <begin position="9"/>
        <end position="18"/>
    </location>
</feature>
<accession>A0A0N4YH86</accession>
<feature type="region of interest" description="Disordered" evidence="1">
    <location>
        <begin position="44"/>
        <end position="107"/>
    </location>
</feature>
<evidence type="ECO:0000313" key="2">
    <source>
        <dbReference type="EMBL" id="VDL79801.1"/>
    </source>
</evidence>
<dbReference type="STRING" id="27835.A0A0N4YH86"/>
<keyword evidence="3" id="KW-1185">Reference proteome</keyword>
<feature type="compositionally biased region" description="Basic residues" evidence="1">
    <location>
        <begin position="98"/>
        <end position="107"/>
    </location>
</feature>
<reference evidence="4" key="1">
    <citation type="submission" date="2017-02" db="UniProtKB">
        <authorList>
            <consortium name="WormBaseParasite"/>
        </authorList>
    </citation>
    <scope>IDENTIFICATION</scope>
</reference>
<dbReference type="WBParaSite" id="NBR_0001620501-mRNA-1">
    <property type="protein sequence ID" value="NBR_0001620501-mRNA-1"/>
    <property type="gene ID" value="NBR_0001620501"/>
</dbReference>
<gene>
    <name evidence="2" type="ORF">NBR_LOCUS16206</name>
</gene>
<feature type="region of interest" description="Disordered" evidence="1">
    <location>
        <begin position="1"/>
        <end position="21"/>
    </location>
</feature>
<evidence type="ECO:0000313" key="4">
    <source>
        <dbReference type="WBParaSite" id="NBR_0001620501-mRNA-1"/>
    </source>
</evidence>
<dbReference type="EMBL" id="UYSL01022088">
    <property type="protein sequence ID" value="VDL79801.1"/>
    <property type="molecule type" value="Genomic_DNA"/>
</dbReference>
<sequence length="135" mass="14184">MSVAGTPTMGISPTNGASFTVPLPPAAVPYNLPYSPLLPNVAVPGQAPPPPVSGIPFPPTVTPNPEAAPPPSIPSASAVRKAVNGKKADALPDGEKPKRGRPRKIKRSEKCLDEELCEEVTNGIEKVRRTVLLFY</sequence>
<organism evidence="4">
    <name type="scientific">Nippostrongylus brasiliensis</name>
    <name type="common">Rat hookworm</name>
    <dbReference type="NCBI Taxonomy" id="27835"/>
    <lineage>
        <taxon>Eukaryota</taxon>
        <taxon>Metazoa</taxon>
        <taxon>Ecdysozoa</taxon>
        <taxon>Nematoda</taxon>
        <taxon>Chromadorea</taxon>
        <taxon>Rhabditida</taxon>
        <taxon>Rhabditina</taxon>
        <taxon>Rhabditomorpha</taxon>
        <taxon>Strongyloidea</taxon>
        <taxon>Heligmosomidae</taxon>
        <taxon>Nippostrongylus</taxon>
    </lineage>
</organism>
<reference evidence="2 3" key="2">
    <citation type="submission" date="2018-11" db="EMBL/GenBank/DDBJ databases">
        <authorList>
            <consortium name="Pathogen Informatics"/>
        </authorList>
    </citation>
    <scope>NUCLEOTIDE SEQUENCE [LARGE SCALE GENOMIC DNA]</scope>
</reference>
<name>A0A0N4YH86_NIPBR</name>
<proteinExistence type="predicted"/>
<dbReference type="Proteomes" id="UP000271162">
    <property type="component" value="Unassembled WGS sequence"/>
</dbReference>
<protein>
    <submittedName>
        <fullName evidence="4">Vegetative cell wall protein gp1-like</fullName>
    </submittedName>
</protein>
<evidence type="ECO:0000313" key="3">
    <source>
        <dbReference type="Proteomes" id="UP000271162"/>
    </source>
</evidence>
<evidence type="ECO:0000256" key="1">
    <source>
        <dbReference type="SAM" id="MobiDB-lite"/>
    </source>
</evidence>